<protein>
    <submittedName>
        <fullName evidence="1">Uncharacterized protein</fullName>
    </submittedName>
</protein>
<accession>A0ACD3AC55</accession>
<evidence type="ECO:0000313" key="1">
    <source>
        <dbReference type="EMBL" id="TFK63101.1"/>
    </source>
</evidence>
<sequence length="611" mass="69621">MTLQLPGYGLVLDAYHNKKTFFHALSYEDTTCQMPLIPLREFTMLRLMNKMTDKIGWEKKVLDPNIAAKWKQEALNTPGADITEAMVDWCIAEVQYKAQIFQSTNSTVVYTGDVVKSDTIIPESTRLALIDAIKPLEDILDNLKDWHPHSDEKVLDLVHPSLFPLVYGKTRILSEGGTTLEDCIKQSGGGEMVPTPAEPENTKTHWTWTLFWPSDIPRPIHKPYSMKFQWLPCDVDISNNQTKITSYINNLHPEHHKPLYGLIEQIIDFAIPLWNVTLSAQRTGFISRIKYDEVIYDPDPESWPKTEGPQREEGEEDRDYWWRRADWAAATRRVVIPDAGVFVPPAYDNEDDKGDEKKGKVDLRKEFGQGLQVIVKLANIALTPEKPEYSGGTWHVEGQLNEHICASAIYYYDSSNTTTSRLSFRQRVVNEPSEITVSYEQHHKDWLLPVFGCTSEGPPTQDIGSVETRQGRLLTFPNQLQHKVEPFKLEDPTKPGYRKILALFLVDPHTKIISTKNVPCQRMDWWTEALSVGELQDVASSGGIHSTGGDVNRFAGLPAELKEQIFDKVDGFPITLEEAKRLRLELMQERSAFVETQDGLFRQGEISLCEH</sequence>
<proteinExistence type="predicted"/>
<dbReference type="EMBL" id="ML208540">
    <property type="protein sequence ID" value="TFK63101.1"/>
    <property type="molecule type" value="Genomic_DNA"/>
</dbReference>
<name>A0ACD3AC55_9AGAR</name>
<gene>
    <name evidence="1" type="ORF">BDN72DRAFT_848026</name>
</gene>
<dbReference type="Proteomes" id="UP000308600">
    <property type="component" value="Unassembled WGS sequence"/>
</dbReference>
<organism evidence="1 2">
    <name type="scientific">Pluteus cervinus</name>
    <dbReference type="NCBI Taxonomy" id="181527"/>
    <lineage>
        <taxon>Eukaryota</taxon>
        <taxon>Fungi</taxon>
        <taxon>Dikarya</taxon>
        <taxon>Basidiomycota</taxon>
        <taxon>Agaricomycotina</taxon>
        <taxon>Agaricomycetes</taxon>
        <taxon>Agaricomycetidae</taxon>
        <taxon>Agaricales</taxon>
        <taxon>Pluteineae</taxon>
        <taxon>Pluteaceae</taxon>
        <taxon>Pluteus</taxon>
    </lineage>
</organism>
<evidence type="ECO:0000313" key="2">
    <source>
        <dbReference type="Proteomes" id="UP000308600"/>
    </source>
</evidence>
<reference evidence="1 2" key="1">
    <citation type="journal article" date="2019" name="Nat. Ecol. Evol.">
        <title>Megaphylogeny resolves global patterns of mushroom evolution.</title>
        <authorList>
            <person name="Varga T."/>
            <person name="Krizsan K."/>
            <person name="Foldi C."/>
            <person name="Dima B."/>
            <person name="Sanchez-Garcia M."/>
            <person name="Sanchez-Ramirez S."/>
            <person name="Szollosi G.J."/>
            <person name="Szarkandi J.G."/>
            <person name="Papp V."/>
            <person name="Albert L."/>
            <person name="Andreopoulos W."/>
            <person name="Angelini C."/>
            <person name="Antonin V."/>
            <person name="Barry K.W."/>
            <person name="Bougher N.L."/>
            <person name="Buchanan P."/>
            <person name="Buyck B."/>
            <person name="Bense V."/>
            <person name="Catcheside P."/>
            <person name="Chovatia M."/>
            <person name="Cooper J."/>
            <person name="Damon W."/>
            <person name="Desjardin D."/>
            <person name="Finy P."/>
            <person name="Geml J."/>
            <person name="Haridas S."/>
            <person name="Hughes K."/>
            <person name="Justo A."/>
            <person name="Karasinski D."/>
            <person name="Kautmanova I."/>
            <person name="Kiss B."/>
            <person name="Kocsube S."/>
            <person name="Kotiranta H."/>
            <person name="LaButti K.M."/>
            <person name="Lechner B.E."/>
            <person name="Liimatainen K."/>
            <person name="Lipzen A."/>
            <person name="Lukacs Z."/>
            <person name="Mihaltcheva S."/>
            <person name="Morgado L.N."/>
            <person name="Niskanen T."/>
            <person name="Noordeloos M.E."/>
            <person name="Ohm R.A."/>
            <person name="Ortiz-Santana B."/>
            <person name="Ovrebo C."/>
            <person name="Racz N."/>
            <person name="Riley R."/>
            <person name="Savchenko A."/>
            <person name="Shiryaev A."/>
            <person name="Soop K."/>
            <person name="Spirin V."/>
            <person name="Szebenyi C."/>
            <person name="Tomsovsky M."/>
            <person name="Tulloss R.E."/>
            <person name="Uehling J."/>
            <person name="Grigoriev I.V."/>
            <person name="Vagvolgyi C."/>
            <person name="Papp T."/>
            <person name="Martin F.M."/>
            <person name="Miettinen O."/>
            <person name="Hibbett D.S."/>
            <person name="Nagy L.G."/>
        </authorList>
    </citation>
    <scope>NUCLEOTIDE SEQUENCE [LARGE SCALE GENOMIC DNA]</scope>
    <source>
        <strain evidence="1 2">NL-1719</strain>
    </source>
</reference>
<keyword evidence="2" id="KW-1185">Reference proteome</keyword>